<dbReference type="PANTHER" id="PTHR10578:SF149">
    <property type="entry name" value="2-HYDROXYACID OXIDASE 2"/>
    <property type="match status" value="1"/>
</dbReference>
<sequence>MPSLSQCHNISDLRKRAKRKLPAPMFHYIDGGADDEWSMRRNTQAFDDYELLPSYLRNVDKIDLTTHVLGTELQLPFFLSPTGMSRLFHHEKELGACRAADTFGTLYGLSTMATTSLEDVAAETPGPKMFQIYILKDRELTREFVQRCKHSGYQALCLTVDTPLAGNRERDLYNGMTMPPRITPRNLLSYGTSFEWLYNLTRDSDFRLANVIHRVDALGQGAMALIDYVNSQFDRTVTWEDAAWLAEQWDGPFVIKGLQTPEDARRAADIGATALMISNHGGRQLEGAPAPIDCIAPIREAVGNRLELIVDGGIRRGVHIIKALAQGADACSIGRPYLYGLASGGERGVERALTLLKTEIERSMALLGVSSVTDLGAEHLQYRPTRYTSASD</sequence>
<accession>A0A7W2AAF5</accession>
<dbReference type="InterPro" id="IPR037396">
    <property type="entry name" value="FMN_HAD"/>
</dbReference>
<evidence type="ECO:0000256" key="4">
    <source>
        <dbReference type="ARBA" id="ARBA00023002"/>
    </source>
</evidence>
<keyword evidence="4" id="KW-0560">Oxidoreductase</keyword>
<feature type="binding site" evidence="7">
    <location>
        <position position="133"/>
    </location>
    <ligand>
        <name>glyoxylate</name>
        <dbReference type="ChEBI" id="CHEBI:36655"/>
    </ligand>
</feature>
<dbReference type="InterPro" id="IPR012133">
    <property type="entry name" value="Alpha-hydoxy_acid_DH_FMN"/>
</dbReference>
<dbReference type="Proteomes" id="UP000538931">
    <property type="component" value="Unassembled WGS sequence"/>
</dbReference>
<feature type="binding site" evidence="7">
    <location>
        <position position="280"/>
    </location>
    <ligand>
        <name>glyoxylate</name>
        <dbReference type="ChEBI" id="CHEBI:36655"/>
    </ligand>
</feature>
<proteinExistence type="inferred from homology"/>
<feature type="binding site" evidence="7">
    <location>
        <position position="283"/>
    </location>
    <ligand>
        <name>glyoxylate</name>
        <dbReference type="ChEBI" id="CHEBI:36655"/>
    </ligand>
</feature>
<feature type="binding site" evidence="7">
    <location>
        <position position="131"/>
    </location>
    <ligand>
        <name>FMN</name>
        <dbReference type="ChEBI" id="CHEBI:58210"/>
    </ligand>
</feature>
<dbReference type="RefSeq" id="WP_181736410.1">
    <property type="nucleotide sequence ID" value="NZ_JACEMT010000030.1"/>
</dbReference>
<dbReference type="PANTHER" id="PTHR10578">
    <property type="entry name" value="S -2-HYDROXY-ACID OXIDASE-RELATED"/>
    <property type="match status" value="1"/>
</dbReference>
<feature type="binding site" evidence="7">
    <location>
        <position position="110"/>
    </location>
    <ligand>
        <name>FMN</name>
        <dbReference type="ChEBI" id="CHEBI:58210"/>
    </ligand>
</feature>
<dbReference type="InterPro" id="IPR000262">
    <property type="entry name" value="FMN-dep_DH"/>
</dbReference>
<name>A0A7W2AAF5_9GAMM</name>
<dbReference type="AlphaFoldDB" id="A0A7W2AAF5"/>
<feature type="domain" description="FMN hydroxy acid dehydrogenase" evidence="8">
    <location>
        <begin position="2"/>
        <end position="385"/>
    </location>
</feature>
<protein>
    <submittedName>
        <fullName evidence="9">Alpha-hydroxy-acid oxidizing protein</fullName>
    </submittedName>
</protein>
<feature type="binding site" evidence="7">
    <location>
        <begin position="311"/>
        <end position="315"/>
    </location>
    <ligand>
        <name>FMN</name>
        <dbReference type="ChEBI" id="CHEBI:58210"/>
    </ligand>
</feature>
<evidence type="ECO:0000256" key="5">
    <source>
        <dbReference type="ARBA" id="ARBA00024042"/>
    </source>
</evidence>
<dbReference type="GO" id="GO:0016614">
    <property type="term" value="F:oxidoreductase activity, acting on CH-OH group of donors"/>
    <property type="evidence" value="ECO:0007669"/>
    <property type="project" value="UniProtKB-ARBA"/>
</dbReference>
<dbReference type="PROSITE" id="PS00557">
    <property type="entry name" value="FMN_HYDROXY_ACID_DH_1"/>
    <property type="match status" value="1"/>
</dbReference>
<evidence type="ECO:0000313" key="9">
    <source>
        <dbReference type="EMBL" id="MBA4500940.1"/>
    </source>
</evidence>
<feature type="binding site" evidence="7">
    <location>
        <position position="28"/>
    </location>
    <ligand>
        <name>glyoxylate</name>
        <dbReference type="ChEBI" id="CHEBI:36655"/>
    </ligand>
</feature>
<dbReference type="FunFam" id="3.20.20.70:FF:000029">
    <property type="entry name" value="L-lactate dehydrogenase"/>
    <property type="match status" value="1"/>
</dbReference>
<dbReference type="EMBL" id="JACEMT010000030">
    <property type="protein sequence ID" value="MBA4500940.1"/>
    <property type="molecule type" value="Genomic_DNA"/>
</dbReference>
<dbReference type="Pfam" id="PF01070">
    <property type="entry name" value="FMN_dh"/>
    <property type="match status" value="1"/>
</dbReference>
<evidence type="ECO:0000256" key="6">
    <source>
        <dbReference type="PIRSR" id="PIRSR000138-1"/>
    </source>
</evidence>
<feature type="binding site" evidence="7">
    <location>
        <position position="159"/>
    </location>
    <ligand>
        <name>FMN</name>
        <dbReference type="ChEBI" id="CHEBI:58210"/>
    </ligand>
</feature>
<keyword evidence="2 7" id="KW-0285">Flavoprotein</keyword>
<evidence type="ECO:0000256" key="2">
    <source>
        <dbReference type="ARBA" id="ARBA00022630"/>
    </source>
</evidence>
<dbReference type="PROSITE" id="PS51349">
    <property type="entry name" value="FMN_HYDROXY_ACID_DH_2"/>
    <property type="match status" value="1"/>
</dbReference>
<feature type="binding site" evidence="7">
    <location>
        <begin position="334"/>
        <end position="335"/>
    </location>
    <ligand>
        <name>FMN</name>
        <dbReference type="ChEBI" id="CHEBI:58210"/>
    </ligand>
</feature>
<reference evidence="9 10" key="1">
    <citation type="submission" date="2020-07" db="EMBL/GenBank/DDBJ databases">
        <title>Bacterium isolated from marien macroalgae.</title>
        <authorList>
            <person name="Zhu K."/>
            <person name="Lu D."/>
            <person name="Du Z."/>
        </authorList>
    </citation>
    <scope>NUCLEOTIDE SEQUENCE [LARGE SCALE GENOMIC DNA]</scope>
    <source>
        <strain evidence="9 10">3-1745</strain>
    </source>
</reference>
<dbReference type="InterPro" id="IPR008259">
    <property type="entry name" value="FMN_hydac_DH_AS"/>
</dbReference>
<feature type="binding site" evidence="7">
    <location>
        <position position="168"/>
    </location>
    <ligand>
        <name>glyoxylate</name>
        <dbReference type="ChEBI" id="CHEBI:36655"/>
    </ligand>
</feature>
<evidence type="ECO:0000259" key="8">
    <source>
        <dbReference type="PROSITE" id="PS51349"/>
    </source>
</evidence>
<feature type="active site" description="Proton acceptor" evidence="6">
    <location>
        <position position="280"/>
    </location>
</feature>
<gene>
    <name evidence="9" type="ORF">H1S06_00965</name>
</gene>
<feature type="binding site" evidence="7">
    <location>
        <position position="278"/>
    </location>
    <ligand>
        <name>FMN</name>
        <dbReference type="ChEBI" id="CHEBI:58210"/>
    </ligand>
</feature>
<comment type="caution">
    <text evidence="9">The sequence shown here is derived from an EMBL/GenBank/DDBJ whole genome shotgun (WGS) entry which is preliminary data.</text>
</comment>
<evidence type="ECO:0000256" key="1">
    <source>
        <dbReference type="ARBA" id="ARBA00001917"/>
    </source>
</evidence>
<keyword evidence="3 7" id="KW-0288">FMN</keyword>
<dbReference type="Gene3D" id="3.20.20.70">
    <property type="entry name" value="Aldolase class I"/>
    <property type="match status" value="1"/>
</dbReference>
<feature type="binding site" evidence="7">
    <location>
        <begin position="81"/>
        <end position="83"/>
    </location>
    <ligand>
        <name>FMN</name>
        <dbReference type="ChEBI" id="CHEBI:58210"/>
    </ligand>
</feature>
<dbReference type="InterPro" id="IPR013785">
    <property type="entry name" value="Aldolase_TIM"/>
</dbReference>
<dbReference type="PIRSF" id="PIRSF000138">
    <property type="entry name" value="Al-hdrx_acd_dh"/>
    <property type="match status" value="1"/>
</dbReference>
<keyword evidence="10" id="KW-1185">Reference proteome</keyword>
<organism evidence="9 10">
    <name type="scientific">Marinobacterium marinum</name>
    <dbReference type="NCBI Taxonomy" id="2756129"/>
    <lineage>
        <taxon>Bacteria</taxon>
        <taxon>Pseudomonadati</taxon>
        <taxon>Pseudomonadota</taxon>
        <taxon>Gammaproteobacteria</taxon>
        <taxon>Oceanospirillales</taxon>
        <taxon>Oceanospirillaceae</taxon>
        <taxon>Marinobacterium</taxon>
    </lineage>
</organism>
<evidence type="ECO:0000256" key="3">
    <source>
        <dbReference type="ARBA" id="ARBA00022643"/>
    </source>
</evidence>
<dbReference type="CDD" id="cd02809">
    <property type="entry name" value="alpha_hydroxyacid_oxid_FMN"/>
    <property type="match status" value="1"/>
</dbReference>
<evidence type="ECO:0000313" key="10">
    <source>
        <dbReference type="Proteomes" id="UP000538931"/>
    </source>
</evidence>
<comment type="similarity">
    <text evidence="5">Belongs to the FMN-dependent alpha-hydroxy acid dehydrogenase family.</text>
</comment>
<feature type="binding site" evidence="7">
    <location>
        <position position="256"/>
    </location>
    <ligand>
        <name>FMN</name>
        <dbReference type="ChEBI" id="CHEBI:58210"/>
    </ligand>
</feature>
<comment type="cofactor">
    <cofactor evidence="1">
        <name>FMN</name>
        <dbReference type="ChEBI" id="CHEBI:58210"/>
    </cofactor>
</comment>
<dbReference type="SUPFAM" id="SSF51395">
    <property type="entry name" value="FMN-linked oxidoreductases"/>
    <property type="match status" value="1"/>
</dbReference>
<evidence type="ECO:0000256" key="7">
    <source>
        <dbReference type="PIRSR" id="PIRSR000138-2"/>
    </source>
</evidence>
<dbReference type="GO" id="GO:0010181">
    <property type="term" value="F:FMN binding"/>
    <property type="evidence" value="ECO:0007669"/>
    <property type="project" value="InterPro"/>
</dbReference>